<accession>A0A8J9SCR7</accession>
<feature type="compositionally biased region" description="Basic residues" evidence="1">
    <location>
        <begin position="1"/>
        <end position="10"/>
    </location>
</feature>
<dbReference type="Proteomes" id="UP000836788">
    <property type="component" value="Chromosome 5"/>
</dbReference>
<protein>
    <recommendedName>
        <fullName evidence="3">Thioredoxin domain-containing protein</fullName>
    </recommendedName>
</protein>
<dbReference type="SUPFAM" id="SSF52833">
    <property type="entry name" value="Thioredoxin-like"/>
    <property type="match status" value="1"/>
</dbReference>
<sequence length="174" mass="19057">MMQRFRKHAKGGVQSKNNEVEGHVVSKDNQPIELGILSYANLTPDGKHGDFASALKQSQTSGKPIFANFVEWPGCAGVVDAGKYIFAEPSIARLIQTHFVPVAFNTWDRNDCGYNQAMKAWGGPLARSDWGYVRIIATDGRTILASTPAVTGRNSKPQVQAAIREALQKFAEHD</sequence>
<dbReference type="Gene3D" id="3.40.30.10">
    <property type="entry name" value="Glutaredoxin"/>
    <property type="match status" value="1"/>
</dbReference>
<organism evidence="2">
    <name type="scientific">Phaeodactylum tricornutum</name>
    <name type="common">Diatom</name>
    <dbReference type="NCBI Taxonomy" id="2850"/>
    <lineage>
        <taxon>Eukaryota</taxon>
        <taxon>Sar</taxon>
        <taxon>Stramenopiles</taxon>
        <taxon>Ochrophyta</taxon>
        <taxon>Bacillariophyta</taxon>
        <taxon>Bacillariophyceae</taxon>
        <taxon>Bacillariophycidae</taxon>
        <taxon>Naviculales</taxon>
        <taxon>Phaeodactylaceae</taxon>
        <taxon>Phaeodactylum</taxon>
    </lineage>
</organism>
<dbReference type="InterPro" id="IPR036249">
    <property type="entry name" value="Thioredoxin-like_sf"/>
</dbReference>
<proteinExistence type="predicted"/>
<dbReference type="AlphaFoldDB" id="A0A8J9SCR7"/>
<feature type="region of interest" description="Disordered" evidence="1">
    <location>
        <begin position="1"/>
        <end position="24"/>
    </location>
</feature>
<evidence type="ECO:0000313" key="2">
    <source>
        <dbReference type="EMBL" id="CAG9289993.1"/>
    </source>
</evidence>
<gene>
    <name evidence="2" type="ORF">PTTT1_LOCUS43398</name>
</gene>
<evidence type="ECO:0008006" key="3">
    <source>
        <dbReference type="Google" id="ProtNLM"/>
    </source>
</evidence>
<evidence type="ECO:0000256" key="1">
    <source>
        <dbReference type="SAM" id="MobiDB-lite"/>
    </source>
</evidence>
<dbReference type="EMBL" id="OU594946">
    <property type="protein sequence ID" value="CAG9289993.1"/>
    <property type="molecule type" value="Genomic_DNA"/>
</dbReference>
<reference evidence="2" key="1">
    <citation type="submission" date="2022-02" db="EMBL/GenBank/DDBJ databases">
        <authorList>
            <person name="Giguere J D."/>
        </authorList>
    </citation>
    <scope>NUCLEOTIDE SEQUENCE</scope>
    <source>
        <strain evidence="2">CCAP 1055/1</strain>
    </source>
</reference>
<name>A0A8J9SCR7_PHATR</name>